<feature type="compositionally biased region" description="Basic residues" evidence="1">
    <location>
        <begin position="551"/>
        <end position="562"/>
    </location>
</feature>
<feature type="compositionally biased region" description="Basic residues" evidence="1">
    <location>
        <begin position="446"/>
        <end position="459"/>
    </location>
</feature>
<dbReference type="PROSITE" id="PS50969">
    <property type="entry name" value="FCP1"/>
    <property type="match status" value="1"/>
</dbReference>
<dbReference type="AlphaFoldDB" id="A0A9W9H7P0"/>
<sequence>MMDPASTQKRWNGRRSGQAASSYGADRNAPRNVHRSIEGGAYPMQGTTQQPFYNPMLNMNQNGGQATPRSHGYQSQGQNPMSHGQHHTPSIQNQTPFDPFQGLPPLDPNFFQMSQNMPWMFPPFDASIPNMPPFPFFPFDMNTPLQQQSHRPMSTMSQGTKGRFDSASHRARGSPGPPIKVPLPTQQYTKQASLKPEPSAKRPLLIILDLNGTLIFRKLRKFPPKFARRAGLDYFLATLIKEYKVIIWSSSQPATVNAVCEQLFPGSMHDALVARWGRDKFGLTAAQYNSKLQVYKELRKVWAEPSIQAAFPGNEHLKDAANLRPGHRWDQSNTILIDDSKLKASSEPFNILEIPEFLGDPNIDESKLFGKVLARLDFLSRHDDVSKVLREWNDRVAKGEGTILDLDIGVEEEDYDYEDGGTTLFPEQLNPDRADTPDAPDITKPTPKKKQNKKAKAKAKAAANAAAAAATAAVDTTAPQPHPSGEDRKLQIRLARNQRKKARKDEAKARNTAESKPDLEVKAVPVPSENASEQTTKETDTEKPQPAQQPSHRKKKANKRKALAISGEHEHPITNPVSESIDREMSSPSKDTGSGSGSDYVLSESGATAAKTKTVYSKEGSPEYIPTDARADIGVNTDAAVEVSTGKAGRPRSPSAASVRSNNSLLDRLEVGLGMHK</sequence>
<dbReference type="InterPro" id="IPR023214">
    <property type="entry name" value="HAD_sf"/>
</dbReference>
<dbReference type="OrthoDB" id="1711508at2759"/>
<accession>A0A9W9H7P0</accession>
<protein>
    <recommendedName>
        <fullName evidence="2">FCP1 homology domain-containing protein</fullName>
    </recommendedName>
</protein>
<feature type="region of interest" description="Disordered" evidence="1">
    <location>
        <begin position="496"/>
        <end position="630"/>
    </location>
</feature>
<reference evidence="3" key="2">
    <citation type="journal article" date="2023" name="IMA Fungus">
        <title>Comparative genomic study of the Penicillium genus elucidates a diverse pangenome and 15 lateral gene transfer events.</title>
        <authorList>
            <person name="Petersen C."/>
            <person name="Sorensen T."/>
            <person name="Nielsen M.R."/>
            <person name="Sondergaard T.E."/>
            <person name="Sorensen J.L."/>
            <person name="Fitzpatrick D.A."/>
            <person name="Frisvad J.C."/>
            <person name="Nielsen K.L."/>
        </authorList>
    </citation>
    <scope>NUCLEOTIDE SEQUENCE</scope>
    <source>
        <strain evidence="3">IBT 22155</strain>
    </source>
</reference>
<dbReference type="Gene3D" id="3.40.50.1000">
    <property type="entry name" value="HAD superfamily/HAD-like"/>
    <property type="match status" value="1"/>
</dbReference>
<dbReference type="SMART" id="SM00577">
    <property type="entry name" value="CPDc"/>
    <property type="match status" value="1"/>
</dbReference>
<dbReference type="InterPro" id="IPR036412">
    <property type="entry name" value="HAD-like_sf"/>
</dbReference>
<feature type="compositionally biased region" description="Polar residues" evidence="1">
    <location>
        <begin position="146"/>
        <end position="160"/>
    </location>
</feature>
<evidence type="ECO:0000313" key="3">
    <source>
        <dbReference type="EMBL" id="KAJ5139279.1"/>
    </source>
</evidence>
<gene>
    <name evidence="3" type="ORF">N7515_004127</name>
</gene>
<feature type="region of interest" description="Disordered" evidence="1">
    <location>
        <begin position="146"/>
        <end position="184"/>
    </location>
</feature>
<feature type="domain" description="FCP1 homology" evidence="2">
    <location>
        <begin position="199"/>
        <end position="379"/>
    </location>
</feature>
<reference evidence="3" key="1">
    <citation type="submission" date="2022-11" db="EMBL/GenBank/DDBJ databases">
        <authorList>
            <person name="Petersen C."/>
        </authorList>
    </citation>
    <scope>NUCLEOTIDE SEQUENCE</scope>
    <source>
        <strain evidence="3">IBT 22155</strain>
    </source>
</reference>
<dbReference type="GeneID" id="81404041"/>
<evidence type="ECO:0000256" key="1">
    <source>
        <dbReference type="SAM" id="MobiDB-lite"/>
    </source>
</evidence>
<organism evidence="3 4">
    <name type="scientific">Penicillium bovifimosum</name>
    <dbReference type="NCBI Taxonomy" id="126998"/>
    <lineage>
        <taxon>Eukaryota</taxon>
        <taxon>Fungi</taxon>
        <taxon>Dikarya</taxon>
        <taxon>Ascomycota</taxon>
        <taxon>Pezizomycotina</taxon>
        <taxon>Eurotiomycetes</taxon>
        <taxon>Eurotiomycetidae</taxon>
        <taxon>Eurotiales</taxon>
        <taxon>Aspergillaceae</taxon>
        <taxon>Penicillium</taxon>
    </lineage>
</organism>
<name>A0A9W9H7P0_9EURO</name>
<dbReference type="InterPro" id="IPR004274">
    <property type="entry name" value="FCP1_dom"/>
</dbReference>
<dbReference type="RefSeq" id="XP_056523928.1">
    <property type="nucleotide sequence ID" value="XM_056664871.1"/>
</dbReference>
<feature type="compositionally biased region" description="Basic and acidic residues" evidence="1">
    <location>
        <begin position="503"/>
        <end position="521"/>
    </location>
</feature>
<dbReference type="EMBL" id="JAPQKL010000003">
    <property type="protein sequence ID" value="KAJ5139279.1"/>
    <property type="molecule type" value="Genomic_DNA"/>
</dbReference>
<proteinExistence type="predicted"/>
<feature type="compositionally biased region" description="Polar residues" evidence="1">
    <location>
        <begin position="45"/>
        <end position="96"/>
    </location>
</feature>
<dbReference type="Proteomes" id="UP001149079">
    <property type="component" value="Unassembled WGS sequence"/>
</dbReference>
<comment type="caution">
    <text evidence="3">The sequence shown here is derived from an EMBL/GenBank/DDBJ whole genome shotgun (WGS) entry which is preliminary data.</text>
</comment>
<feature type="compositionally biased region" description="Polar residues" evidence="1">
    <location>
        <begin position="1"/>
        <end position="10"/>
    </location>
</feature>
<evidence type="ECO:0000259" key="2">
    <source>
        <dbReference type="PROSITE" id="PS50969"/>
    </source>
</evidence>
<dbReference type="Pfam" id="PF03031">
    <property type="entry name" value="NIF"/>
    <property type="match status" value="1"/>
</dbReference>
<dbReference type="PANTHER" id="PTHR12210">
    <property type="entry name" value="DULLARD PROTEIN PHOSPHATASE"/>
    <property type="match status" value="1"/>
</dbReference>
<feature type="compositionally biased region" description="Low complexity" evidence="1">
    <location>
        <begin position="651"/>
        <end position="664"/>
    </location>
</feature>
<feature type="region of interest" description="Disordered" evidence="1">
    <location>
        <begin position="472"/>
        <end position="491"/>
    </location>
</feature>
<feature type="region of interest" description="Disordered" evidence="1">
    <location>
        <begin position="417"/>
        <end position="462"/>
    </location>
</feature>
<feature type="region of interest" description="Disordered" evidence="1">
    <location>
        <begin position="1"/>
        <end position="108"/>
    </location>
</feature>
<feature type="region of interest" description="Disordered" evidence="1">
    <location>
        <begin position="643"/>
        <end position="677"/>
    </location>
</feature>
<keyword evidence="4" id="KW-1185">Reference proteome</keyword>
<evidence type="ECO:0000313" key="4">
    <source>
        <dbReference type="Proteomes" id="UP001149079"/>
    </source>
</evidence>
<dbReference type="InterPro" id="IPR050365">
    <property type="entry name" value="TIM50"/>
</dbReference>
<dbReference type="SUPFAM" id="SSF56784">
    <property type="entry name" value="HAD-like"/>
    <property type="match status" value="1"/>
</dbReference>